<reference evidence="3 4" key="1">
    <citation type="submission" date="2020-11" db="EMBL/GenBank/DDBJ databases">
        <title>Kefir isolates.</title>
        <authorList>
            <person name="Marcisauskas S."/>
            <person name="Kim Y."/>
            <person name="Blasche S."/>
        </authorList>
    </citation>
    <scope>NUCLEOTIDE SEQUENCE [LARGE SCALE GENOMIC DNA]</scope>
    <source>
        <strain evidence="3 4">OG2</strain>
    </source>
</reference>
<dbReference type="OrthoDB" id="4042094at2759"/>
<name>A0A9P6VUU2_MAUEX</name>
<feature type="region of interest" description="Disordered" evidence="1">
    <location>
        <begin position="358"/>
        <end position="378"/>
    </location>
</feature>
<gene>
    <name evidence="3" type="ORF">C6P45_002928</name>
</gene>
<sequence length="415" mass="48091">MSSQDSEGHMNEYKVIVEYNSDRIVSYLPNGLFPKGILENSVYFSHVACKLKQLETPAQIEFYHKSKQWRSLESEKDYCHAAVTLLSNHILFVSIKDENSSSDDKHNSIGSIKKDEILVSRDVLTALTAQMTRLELSMREEKLRMPSVQDVYFDIDPQNNELFEFYSNIKTSDKLEEVMYGYKKYEQWLHKFNNDEKYLENQLETMLVLAKHPIATNVTTKHNAGTEYFERETNNYPFTLTIYEKDLNFCFKLKNNTDIYYPNKLNIVTNLDGGTFSISVPHGIGPHNQRVFTRFKREFGNHCKISDFMYFQIKDVQGNTVLYEGIRSKFDNEQSVFKLRSVNHLTLSGINLEKLQKNNSTSGVSEQQQQHHSSIRSSVDVGDVISTTISSNLNDSVSGRTFDEYDFLSEDLEDY</sequence>
<dbReference type="Pfam" id="PF12744">
    <property type="entry name" value="ATG19"/>
    <property type="match status" value="1"/>
</dbReference>
<dbReference type="Proteomes" id="UP000750334">
    <property type="component" value="Unassembled WGS sequence"/>
</dbReference>
<accession>A0A9P6VUU2</accession>
<evidence type="ECO:0000259" key="2">
    <source>
        <dbReference type="Pfam" id="PF12744"/>
    </source>
</evidence>
<evidence type="ECO:0000256" key="1">
    <source>
        <dbReference type="SAM" id="MobiDB-lite"/>
    </source>
</evidence>
<protein>
    <recommendedName>
        <fullName evidence="2">Autophagy protein Atg19/Atg34 C-terminal domain-containing protein</fullName>
    </recommendedName>
</protein>
<feature type="compositionally biased region" description="Low complexity" evidence="1">
    <location>
        <begin position="362"/>
        <end position="378"/>
    </location>
</feature>
<dbReference type="AlphaFoldDB" id="A0A9P6VUU2"/>
<dbReference type="InterPro" id="IPR024543">
    <property type="entry name" value="Atg19/Atg34_C"/>
</dbReference>
<proteinExistence type="predicted"/>
<keyword evidence="4" id="KW-1185">Reference proteome</keyword>
<feature type="domain" description="Autophagy protein Atg19/Atg34 C-terminal" evidence="2">
    <location>
        <begin position="153"/>
        <end position="394"/>
    </location>
</feature>
<evidence type="ECO:0000313" key="4">
    <source>
        <dbReference type="Proteomes" id="UP000750334"/>
    </source>
</evidence>
<evidence type="ECO:0000313" key="3">
    <source>
        <dbReference type="EMBL" id="KAG0655607.1"/>
    </source>
</evidence>
<organism evidence="3 4">
    <name type="scientific">Maudiozyma exigua</name>
    <name type="common">Yeast</name>
    <name type="synonym">Kazachstania exigua</name>
    <dbReference type="NCBI Taxonomy" id="34358"/>
    <lineage>
        <taxon>Eukaryota</taxon>
        <taxon>Fungi</taxon>
        <taxon>Dikarya</taxon>
        <taxon>Ascomycota</taxon>
        <taxon>Saccharomycotina</taxon>
        <taxon>Saccharomycetes</taxon>
        <taxon>Saccharomycetales</taxon>
        <taxon>Saccharomycetaceae</taxon>
        <taxon>Maudiozyma</taxon>
    </lineage>
</organism>
<comment type="caution">
    <text evidence="3">The sequence shown here is derived from an EMBL/GenBank/DDBJ whole genome shotgun (WGS) entry which is preliminary data.</text>
</comment>
<dbReference type="EMBL" id="PUHR01000289">
    <property type="protein sequence ID" value="KAG0655607.1"/>
    <property type="molecule type" value="Genomic_DNA"/>
</dbReference>